<dbReference type="EMBL" id="JBEPSH010000014">
    <property type="protein sequence ID" value="MET4580166.1"/>
    <property type="molecule type" value="Genomic_DNA"/>
</dbReference>
<keyword evidence="2" id="KW-0732">Signal</keyword>
<evidence type="ECO:0000256" key="1">
    <source>
        <dbReference type="SAM" id="MobiDB-lite"/>
    </source>
</evidence>
<dbReference type="Proteomes" id="UP001549320">
    <property type="component" value="Unassembled WGS sequence"/>
</dbReference>
<protein>
    <submittedName>
        <fullName evidence="3">Uncharacterized protein</fullName>
    </submittedName>
</protein>
<dbReference type="PROSITE" id="PS51257">
    <property type="entry name" value="PROKAR_LIPOPROTEIN"/>
    <property type="match status" value="1"/>
</dbReference>
<feature type="signal peptide" evidence="2">
    <location>
        <begin position="1"/>
        <end position="20"/>
    </location>
</feature>
<gene>
    <name evidence="3" type="ORF">ABIE13_005305</name>
</gene>
<accession>A0ABV2QGJ2</accession>
<dbReference type="SUPFAM" id="SSF63829">
    <property type="entry name" value="Calcium-dependent phosphotriesterase"/>
    <property type="match status" value="1"/>
</dbReference>
<organism evidence="3 4">
    <name type="scientific">Ottowia thiooxydans</name>
    <dbReference type="NCBI Taxonomy" id="219182"/>
    <lineage>
        <taxon>Bacteria</taxon>
        <taxon>Pseudomonadati</taxon>
        <taxon>Pseudomonadota</taxon>
        <taxon>Betaproteobacteria</taxon>
        <taxon>Burkholderiales</taxon>
        <taxon>Comamonadaceae</taxon>
        <taxon>Ottowia</taxon>
    </lineage>
</organism>
<keyword evidence="4" id="KW-1185">Reference proteome</keyword>
<comment type="caution">
    <text evidence="3">The sequence shown here is derived from an EMBL/GenBank/DDBJ whole genome shotgun (WGS) entry which is preliminary data.</text>
</comment>
<feature type="region of interest" description="Disordered" evidence="1">
    <location>
        <begin position="24"/>
        <end position="43"/>
    </location>
</feature>
<dbReference type="RefSeq" id="WP_354448885.1">
    <property type="nucleotide sequence ID" value="NZ_JBEPSH010000014.1"/>
</dbReference>
<feature type="compositionally biased region" description="Pro residues" evidence="1">
    <location>
        <begin position="31"/>
        <end position="40"/>
    </location>
</feature>
<sequence>MKRRYVLRSFGLIALPGLLAACGPGDGSSSPTPPPAPPSPADKWTPGVFLNASSFGSGTPALTLQPNGAGKVLAVLGPAAEALAFTASSLDSSTLSMQRPGGTPSVLATAADMRAGALWLWRQSSDTSVAQSLFYAVSSASNGQIGASRTLPLSAAVSLQAWIMAQDADGNALVRWSSGPLDSTGQPSQAGLLRFTASTQVWSALSSPNSLISPNLLGAARAVFDSSGRAWLIQPTPGTVAGEWSLALFTLNAGASNWVAIAPVPATTARSSTFQMSMDASNRLLVAHTVSGDASSAPLSLSRFDPNGSGWTAIAAPTLASNAYRVNTDPVGNIWAVGSGSIARYDNAAANWTGPKSLDFAPTDAQQGDGTWPLALTSDSKGNTWAVGVRRKAAGQDLPVLWINLFDATTRQWAQAGSLAVADGTNSSFVQPTQGEGTRFLVALTLDSQGRPVAALKEMLTSASQSYQSRSWIARGQAA</sequence>
<evidence type="ECO:0000256" key="2">
    <source>
        <dbReference type="SAM" id="SignalP"/>
    </source>
</evidence>
<feature type="chain" id="PRO_5045532384" evidence="2">
    <location>
        <begin position="21"/>
        <end position="479"/>
    </location>
</feature>
<evidence type="ECO:0000313" key="4">
    <source>
        <dbReference type="Proteomes" id="UP001549320"/>
    </source>
</evidence>
<evidence type="ECO:0000313" key="3">
    <source>
        <dbReference type="EMBL" id="MET4580166.1"/>
    </source>
</evidence>
<name>A0ABV2QGJ2_9BURK</name>
<reference evidence="3 4" key="1">
    <citation type="submission" date="2024-06" db="EMBL/GenBank/DDBJ databases">
        <title>Sorghum-associated microbial communities from plants grown in Nebraska, USA.</title>
        <authorList>
            <person name="Schachtman D."/>
        </authorList>
    </citation>
    <scope>NUCLEOTIDE SEQUENCE [LARGE SCALE GENOMIC DNA]</scope>
    <source>
        <strain evidence="3 4">2709</strain>
    </source>
</reference>
<proteinExistence type="predicted"/>